<evidence type="ECO:0000259" key="16">
    <source>
        <dbReference type="Pfam" id="PF22461"/>
    </source>
</evidence>
<dbReference type="Gene3D" id="3.10.560.10">
    <property type="entry name" value="Outer membrane lipoprotein wza domain like"/>
    <property type="match status" value="2"/>
</dbReference>
<evidence type="ECO:0000256" key="13">
    <source>
        <dbReference type="ARBA" id="ARBA00023237"/>
    </source>
</evidence>
<keyword evidence="5" id="KW-0762">Sugar transport</keyword>
<feature type="domain" description="SLBB" evidence="16">
    <location>
        <begin position="242"/>
        <end position="328"/>
    </location>
</feature>
<keyword evidence="11" id="KW-0472">Membrane</keyword>
<evidence type="ECO:0000256" key="5">
    <source>
        <dbReference type="ARBA" id="ARBA00022597"/>
    </source>
</evidence>
<dbReference type="EMBL" id="JADIKJ010000001">
    <property type="protein sequence ID" value="MFK2898773.1"/>
    <property type="molecule type" value="Genomic_DNA"/>
</dbReference>
<keyword evidence="9" id="KW-0406">Ion transport</keyword>
<dbReference type="Gene3D" id="3.30.1950.10">
    <property type="entry name" value="wza like domain"/>
    <property type="match status" value="1"/>
</dbReference>
<gene>
    <name evidence="17" type="ORF">ISP15_00280</name>
</gene>
<evidence type="ECO:0000256" key="7">
    <source>
        <dbReference type="ARBA" id="ARBA00022729"/>
    </source>
</evidence>
<evidence type="ECO:0000313" key="18">
    <source>
        <dbReference type="Proteomes" id="UP001620461"/>
    </source>
</evidence>
<evidence type="ECO:0000256" key="1">
    <source>
        <dbReference type="ARBA" id="ARBA00004571"/>
    </source>
</evidence>
<comment type="subcellular location">
    <subcellularLocation>
        <location evidence="1">Cell outer membrane</location>
        <topology evidence="1">Multi-pass membrane protein</topology>
    </subcellularLocation>
</comment>
<feature type="domain" description="Polysaccharide export protein N-terminal" evidence="15">
    <location>
        <begin position="71"/>
        <end position="154"/>
    </location>
</feature>
<evidence type="ECO:0000256" key="9">
    <source>
        <dbReference type="ARBA" id="ARBA00023065"/>
    </source>
</evidence>
<evidence type="ECO:0000259" key="15">
    <source>
        <dbReference type="Pfam" id="PF02563"/>
    </source>
</evidence>
<name>A0ABW8JCE9_9GAMM</name>
<evidence type="ECO:0000256" key="6">
    <source>
        <dbReference type="ARBA" id="ARBA00022692"/>
    </source>
</evidence>
<keyword evidence="12" id="KW-0564">Palmitate</keyword>
<evidence type="ECO:0000256" key="2">
    <source>
        <dbReference type="ARBA" id="ARBA00009450"/>
    </source>
</evidence>
<evidence type="ECO:0000256" key="11">
    <source>
        <dbReference type="ARBA" id="ARBA00023136"/>
    </source>
</evidence>
<dbReference type="Proteomes" id="UP001620461">
    <property type="component" value="Unassembled WGS sequence"/>
</dbReference>
<evidence type="ECO:0000256" key="14">
    <source>
        <dbReference type="ARBA" id="ARBA00023288"/>
    </source>
</evidence>
<dbReference type="Pfam" id="PF02563">
    <property type="entry name" value="Poly_export"/>
    <property type="match status" value="1"/>
</dbReference>
<organism evidence="17 18">
    <name type="scientific">Dyella jejuensis</name>
    <dbReference type="NCBI Taxonomy" id="1432009"/>
    <lineage>
        <taxon>Bacteria</taxon>
        <taxon>Pseudomonadati</taxon>
        <taxon>Pseudomonadota</taxon>
        <taxon>Gammaproteobacteria</taxon>
        <taxon>Lysobacterales</taxon>
        <taxon>Rhodanobacteraceae</taxon>
        <taxon>Dyella</taxon>
    </lineage>
</organism>
<comment type="caution">
    <text evidence="17">The sequence shown here is derived from an EMBL/GenBank/DDBJ whole genome shotgun (WGS) entry which is preliminary data.</text>
</comment>
<evidence type="ECO:0000256" key="8">
    <source>
        <dbReference type="ARBA" id="ARBA00023047"/>
    </source>
</evidence>
<keyword evidence="6" id="KW-0812">Transmembrane</keyword>
<dbReference type="InterPro" id="IPR054765">
    <property type="entry name" value="SLBB_dom"/>
</dbReference>
<evidence type="ECO:0000313" key="17">
    <source>
        <dbReference type="EMBL" id="MFK2898773.1"/>
    </source>
</evidence>
<dbReference type="InterPro" id="IPR003715">
    <property type="entry name" value="Poly_export_N"/>
</dbReference>
<keyword evidence="13" id="KW-0998">Cell outer membrane</keyword>
<dbReference type="PANTHER" id="PTHR33619">
    <property type="entry name" value="POLYSACCHARIDE EXPORT PROTEIN GFCE-RELATED"/>
    <property type="match status" value="1"/>
</dbReference>
<keyword evidence="8" id="KW-0625">Polysaccharide transport</keyword>
<comment type="similarity">
    <text evidence="2">Belongs to the BexD/CtrA/VexA family.</text>
</comment>
<keyword evidence="10" id="KW-0626">Porin</keyword>
<dbReference type="Pfam" id="PF22461">
    <property type="entry name" value="SLBB_2"/>
    <property type="match status" value="2"/>
</dbReference>
<accession>A0ABW8JCE9</accession>
<sequence>MKALSILVAVLTTLLLYGCAVVPGQHMSERALSHPETGRVQLVQITPQWLEEDQVASAVQSVSPELLSYRPEPYRIGPGDTLYITVWDHPELTAPAGAQQQAAANSRLVRSDGTLFYPYVGVIKAAGMTVDQLREAISSKLTKYVQNPQVDVSVISYGSQLITLQGAFTKTDPQQVGTIPLTLAQAIGSATIDTTQADLSNLILTRDGQQYHIDLNTIDRATEQNIYLKPGDRLFLSYNDNKEIYVMGEVMRPMAITFKTDHLSLTQALGRAGGLDPVTSSGNSVYVIRGVKDLAKEPATVFHLNARSPAAFALADDFRVRPGDVVFVGPSAITQWGRVLSQLVPLSSLVGNAAFAKEEINATP</sequence>
<protein>
    <submittedName>
        <fullName evidence="17">Polysaccharide biosynthesis/export family protein</fullName>
    </submittedName>
</protein>
<evidence type="ECO:0000256" key="12">
    <source>
        <dbReference type="ARBA" id="ARBA00023139"/>
    </source>
</evidence>
<evidence type="ECO:0000256" key="4">
    <source>
        <dbReference type="ARBA" id="ARBA00022452"/>
    </source>
</evidence>
<keyword evidence="18" id="KW-1185">Reference proteome</keyword>
<keyword evidence="7" id="KW-0732">Signal</keyword>
<evidence type="ECO:0000256" key="3">
    <source>
        <dbReference type="ARBA" id="ARBA00022448"/>
    </source>
</evidence>
<feature type="domain" description="SLBB" evidence="16">
    <location>
        <begin position="161"/>
        <end position="234"/>
    </location>
</feature>
<keyword evidence="4" id="KW-1134">Transmembrane beta strand</keyword>
<keyword evidence="3" id="KW-0813">Transport</keyword>
<proteinExistence type="inferred from homology"/>
<dbReference type="PROSITE" id="PS51257">
    <property type="entry name" value="PROKAR_LIPOPROTEIN"/>
    <property type="match status" value="1"/>
</dbReference>
<reference evidence="17 18" key="1">
    <citation type="submission" date="2020-10" db="EMBL/GenBank/DDBJ databases">
        <title>Phylogeny of dyella-like bacteria.</title>
        <authorList>
            <person name="Fu J."/>
        </authorList>
    </citation>
    <scope>NUCLEOTIDE SEQUENCE [LARGE SCALE GENOMIC DNA]</scope>
    <source>
        <strain evidence="17 18">JP1</strain>
    </source>
</reference>
<evidence type="ECO:0000256" key="10">
    <source>
        <dbReference type="ARBA" id="ARBA00023114"/>
    </source>
</evidence>
<dbReference type="PANTHER" id="PTHR33619:SF3">
    <property type="entry name" value="POLYSACCHARIDE EXPORT PROTEIN GFCE-RELATED"/>
    <property type="match status" value="1"/>
</dbReference>
<dbReference type="InterPro" id="IPR049712">
    <property type="entry name" value="Poly_export"/>
</dbReference>
<keyword evidence="14" id="KW-0449">Lipoprotein</keyword>